<dbReference type="Proteomes" id="UP000276603">
    <property type="component" value="Unassembled WGS sequence"/>
</dbReference>
<name>A0A3B0BY92_9FLAO</name>
<dbReference type="EMBL" id="RBCJ01000004">
    <property type="protein sequence ID" value="RKN78473.1"/>
    <property type="molecule type" value="Genomic_DNA"/>
</dbReference>
<evidence type="ECO:0000313" key="1">
    <source>
        <dbReference type="EMBL" id="RKN78473.1"/>
    </source>
</evidence>
<comment type="caution">
    <text evidence="1">The sequence shown here is derived from an EMBL/GenBank/DDBJ whole genome shotgun (WGS) entry which is preliminary data.</text>
</comment>
<dbReference type="Gene3D" id="2.180.10.10">
    <property type="entry name" value="RHS repeat-associated core"/>
    <property type="match status" value="1"/>
</dbReference>
<organism evidence="1 2">
    <name type="scientific">Ulvibacterium marinum</name>
    <dbReference type="NCBI Taxonomy" id="2419782"/>
    <lineage>
        <taxon>Bacteria</taxon>
        <taxon>Pseudomonadati</taxon>
        <taxon>Bacteroidota</taxon>
        <taxon>Flavobacteriia</taxon>
        <taxon>Flavobacteriales</taxon>
        <taxon>Flavobacteriaceae</taxon>
        <taxon>Ulvibacterium</taxon>
    </lineage>
</organism>
<dbReference type="PROSITE" id="PS51257">
    <property type="entry name" value="PROKAR_LIPOPROTEIN"/>
    <property type="match status" value="1"/>
</dbReference>
<reference evidence="1 2" key="1">
    <citation type="submission" date="2018-10" db="EMBL/GenBank/DDBJ databases">
        <title>Ulvibacterium marinum gen. nov., sp. nov., a novel marine bacterium of the family Flavobacteriaceae, isolated from a culture of the green alga Ulva prolifera.</title>
        <authorList>
            <person name="Zhang Z."/>
        </authorList>
    </citation>
    <scope>NUCLEOTIDE SEQUENCE [LARGE SCALE GENOMIC DNA]</scope>
    <source>
        <strain evidence="1 2">CCMM003</strain>
    </source>
</reference>
<evidence type="ECO:0000313" key="2">
    <source>
        <dbReference type="Proteomes" id="UP000276603"/>
    </source>
</evidence>
<gene>
    <name evidence="1" type="ORF">D7Z94_19865</name>
</gene>
<dbReference type="AlphaFoldDB" id="A0A3B0BY92"/>
<evidence type="ECO:0008006" key="3">
    <source>
        <dbReference type="Google" id="ProtNLM"/>
    </source>
</evidence>
<protein>
    <recommendedName>
        <fullName evidence="3">RHS repeat protein</fullName>
    </recommendedName>
</protein>
<dbReference type="RefSeq" id="WP_120713379.1">
    <property type="nucleotide sequence ID" value="NZ_RBCJ01000004.1"/>
</dbReference>
<dbReference type="OrthoDB" id="1046747at2"/>
<proteinExistence type="predicted"/>
<accession>A0A3B0BY92</accession>
<keyword evidence="2" id="KW-1185">Reference proteome</keyword>
<sequence>MKVLLYLLTLGFVLSCSTTKNLRDENNKLFKAIAEAEYSAKRKGELTREEALKKLSKRKFYDNQGILVGYWNYELDGTIYEQTKLLKNKKHKLIKSSTYDSQGNLKRYIITESDEKGNIIVYRTFDSNHKAISIQKNEYDSNENVISMSRTSVTANKSSKTSSKYNSKNQLIEKTEYKPDGSIKDVRTYKYDKTGNEIESDLRRPNGYYTRFISEFDQNNNLTIQNWYDESGKQTHRTSFSHEYDKNNNWITRKRYSNGKLGYVWERIIEYH</sequence>